<evidence type="ECO:0000313" key="2">
    <source>
        <dbReference type="EMBL" id="KAA1183100.1"/>
    </source>
</evidence>
<dbReference type="RefSeq" id="WP_077980301.1">
    <property type="nucleotide sequence ID" value="NZ_VNIP01000005.1"/>
</dbReference>
<keyword evidence="2" id="KW-0808">Transferase</keyword>
<dbReference type="GO" id="GO:0008757">
    <property type="term" value="F:S-adenosylmethionine-dependent methyltransferase activity"/>
    <property type="evidence" value="ECO:0007669"/>
    <property type="project" value="InterPro"/>
</dbReference>
<organism evidence="2 3">
    <name type="scientific">Rhizobium tropici</name>
    <dbReference type="NCBI Taxonomy" id="398"/>
    <lineage>
        <taxon>Bacteria</taxon>
        <taxon>Pseudomonadati</taxon>
        <taxon>Pseudomonadota</taxon>
        <taxon>Alphaproteobacteria</taxon>
        <taxon>Hyphomicrobiales</taxon>
        <taxon>Rhizobiaceae</taxon>
        <taxon>Rhizobium/Agrobacterium group</taxon>
        <taxon>Rhizobium</taxon>
    </lineage>
</organism>
<dbReference type="InterPro" id="IPR029063">
    <property type="entry name" value="SAM-dependent_MTases_sf"/>
</dbReference>
<reference evidence="2 3" key="1">
    <citation type="submission" date="2019-07" db="EMBL/GenBank/DDBJ databases">
        <title>The Draft Genome Sequence of Rhizobium tropici SARCC-755 Associated with Superior Nodulation on Pigeonpea (Cajanus cajan (L.) Millsp.).</title>
        <authorList>
            <person name="Bopape F.L."/>
            <person name="Hassen A.I."/>
            <person name="Swanevelder Z.H."/>
            <person name="Gwata E.T."/>
        </authorList>
    </citation>
    <scope>NUCLEOTIDE SEQUENCE [LARGE SCALE GENOMIC DNA]</scope>
    <source>
        <strain evidence="2 3">SARCC-755</strain>
    </source>
</reference>
<dbReference type="EMBL" id="VNIP01000005">
    <property type="protein sequence ID" value="KAA1183100.1"/>
    <property type="molecule type" value="Genomic_DNA"/>
</dbReference>
<accession>A0A5B0W7W1</accession>
<proteinExistence type="predicted"/>
<sequence length="287" mass="30743">MATYPDTSNTPNWQVSAPAIDYMSDEFARVYELTGARVTAPIAVEALRLMEPVPFQSRILDIGAGAGALSVPAAFSGASVVAVDIAPGMVRLLSDRLAPFPFASAHVMNGEDLRLPDNSFDLTFSILGISLFRDWEKGLSEMHRVLRSGGKACIASWKTLPGGGPFMVMAKALRTIFPDSPPPPASDAFVTLADPARVATAMQSAGFTDIKVVEFETIWKGYGGRAYLDAMRELHTYMAPYAALNDADRQKVDDAVLAIIEDYTVDSIVEIASPVLLAIAGKTSPQA</sequence>
<dbReference type="InterPro" id="IPR013216">
    <property type="entry name" value="Methyltransf_11"/>
</dbReference>
<name>A0A5B0W7W1_RHITR</name>
<dbReference type="PANTHER" id="PTHR43591:SF24">
    <property type="entry name" value="2-METHOXY-6-POLYPRENYL-1,4-BENZOQUINOL METHYLASE, MITOCHONDRIAL"/>
    <property type="match status" value="1"/>
</dbReference>
<feature type="domain" description="Methyltransferase type 11" evidence="1">
    <location>
        <begin position="60"/>
        <end position="153"/>
    </location>
</feature>
<dbReference type="PANTHER" id="PTHR43591">
    <property type="entry name" value="METHYLTRANSFERASE"/>
    <property type="match status" value="1"/>
</dbReference>
<evidence type="ECO:0000259" key="1">
    <source>
        <dbReference type="Pfam" id="PF08241"/>
    </source>
</evidence>
<evidence type="ECO:0000313" key="3">
    <source>
        <dbReference type="Proteomes" id="UP000323608"/>
    </source>
</evidence>
<dbReference type="Proteomes" id="UP000323608">
    <property type="component" value="Unassembled WGS sequence"/>
</dbReference>
<keyword evidence="2" id="KW-0489">Methyltransferase</keyword>
<dbReference type="AlphaFoldDB" id="A0A5B0W7W1"/>
<dbReference type="SUPFAM" id="SSF53335">
    <property type="entry name" value="S-adenosyl-L-methionine-dependent methyltransferases"/>
    <property type="match status" value="1"/>
</dbReference>
<gene>
    <name evidence="2" type="ORF">FP026_08370</name>
</gene>
<dbReference type="CDD" id="cd02440">
    <property type="entry name" value="AdoMet_MTases"/>
    <property type="match status" value="1"/>
</dbReference>
<dbReference type="GO" id="GO:0032259">
    <property type="term" value="P:methylation"/>
    <property type="evidence" value="ECO:0007669"/>
    <property type="project" value="UniProtKB-KW"/>
</dbReference>
<protein>
    <submittedName>
        <fullName evidence="2">Methyltransferase domain-containing protein</fullName>
    </submittedName>
</protein>
<dbReference type="OrthoDB" id="9777830at2"/>
<dbReference type="Gene3D" id="3.40.50.150">
    <property type="entry name" value="Vaccinia Virus protein VP39"/>
    <property type="match status" value="1"/>
</dbReference>
<comment type="caution">
    <text evidence="2">The sequence shown here is derived from an EMBL/GenBank/DDBJ whole genome shotgun (WGS) entry which is preliminary data.</text>
</comment>
<dbReference type="Pfam" id="PF08241">
    <property type="entry name" value="Methyltransf_11"/>
    <property type="match status" value="1"/>
</dbReference>